<dbReference type="EMBL" id="AEXL02000098">
    <property type="protein sequence ID" value="EIJ65779.1"/>
    <property type="molecule type" value="Genomic_DNA"/>
</dbReference>
<dbReference type="Proteomes" id="UP000003423">
    <property type="component" value="Unassembled WGS sequence"/>
</dbReference>
<organism evidence="1 2">
    <name type="scientific">Candidatus Nitrosopumilus salarius BD31</name>
    <dbReference type="NCBI Taxonomy" id="859350"/>
    <lineage>
        <taxon>Archaea</taxon>
        <taxon>Nitrososphaerota</taxon>
        <taxon>Nitrososphaeria</taxon>
        <taxon>Nitrosopumilales</taxon>
        <taxon>Nitrosopumilaceae</taxon>
        <taxon>Nitrosopumilus</taxon>
    </lineage>
</organism>
<accession>I3D236</accession>
<comment type="caution">
    <text evidence="1">The sequence shown here is derived from an EMBL/GenBank/DDBJ whole genome shotgun (WGS) entry which is preliminary data.</text>
</comment>
<evidence type="ECO:0000313" key="2">
    <source>
        <dbReference type="Proteomes" id="UP000003423"/>
    </source>
</evidence>
<proteinExistence type="predicted"/>
<protein>
    <submittedName>
        <fullName evidence="1">Uncharacterized protein</fullName>
    </submittedName>
</protein>
<name>I3D236_9ARCH</name>
<dbReference type="AlphaFoldDB" id="I3D236"/>
<gene>
    <name evidence="1" type="ORF">BD31_I0828</name>
</gene>
<sequence>MTINKLFNISYPLVPCIDSSNNFKIKSLIEIYIIGAML</sequence>
<evidence type="ECO:0000313" key="1">
    <source>
        <dbReference type="EMBL" id="EIJ65779.1"/>
    </source>
</evidence>
<keyword evidence="2" id="KW-1185">Reference proteome</keyword>
<reference evidence="1 2" key="1">
    <citation type="journal article" date="2012" name="J. Bacteriol.">
        <title>Genome sequence of "Candidatus Nitrosopumilus salaria" BD31, an ammonia-oxidizing archaeon from the San Francisco Bay estuary.</title>
        <authorList>
            <person name="Mosier A.C."/>
            <person name="Allen E.E."/>
            <person name="Kim M."/>
            <person name="Ferriera S."/>
            <person name="Francis C.A."/>
        </authorList>
    </citation>
    <scope>NUCLEOTIDE SEQUENCE [LARGE SCALE GENOMIC DNA]</scope>
    <source>
        <strain evidence="1 2">BD31</strain>
    </source>
</reference>